<dbReference type="EMBL" id="JACQXR010000138">
    <property type="protein sequence ID" value="MBI4727584.1"/>
    <property type="molecule type" value="Genomic_DNA"/>
</dbReference>
<dbReference type="GO" id="GO:0071949">
    <property type="term" value="F:FAD binding"/>
    <property type="evidence" value="ECO:0007669"/>
    <property type="project" value="InterPro"/>
</dbReference>
<proteinExistence type="inferred from homology"/>
<evidence type="ECO:0000259" key="6">
    <source>
        <dbReference type="PROSITE" id="PS51387"/>
    </source>
</evidence>
<dbReference type="Pfam" id="PF02913">
    <property type="entry name" value="FAD-oxidase_C"/>
    <property type="match status" value="1"/>
</dbReference>
<dbReference type="InterPro" id="IPR051914">
    <property type="entry name" value="FAD-linked_OxidoTrans_Type4"/>
</dbReference>
<comment type="cofactor">
    <cofactor evidence="1">
        <name>FAD</name>
        <dbReference type="ChEBI" id="CHEBI:57692"/>
    </cofactor>
</comment>
<keyword evidence="3" id="KW-0285">Flavoprotein</keyword>
<dbReference type="Gene3D" id="3.30.70.2740">
    <property type="match status" value="1"/>
</dbReference>
<dbReference type="InterPro" id="IPR016171">
    <property type="entry name" value="Vanillyl_alc_oxidase_C-sub2"/>
</dbReference>
<dbReference type="InterPro" id="IPR036318">
    <property type="entry name" value="FAD-bd_PCMH-like_sf"/>
</dbReference>
<organism evidence="7 8">
    <name type="scientific">candidate division TA06 bacterium</name>
    <dbReference type="NCBI Taxonomy" id="2250710"/>
    <lineage>
        <taxon>Bacteria</taxon>
        <taxon>Bacteria division TA06</taxon>
    </lineage>
</organism>
<gene>
    <name evidence="7" type="ORF">HY768_10285</name>
</gene>
<dbReference type="Gene3D" id="3.30.70.2190">
    <property type="match status" value="1"/>
</dbReference>
<dbReference type="Gene3D" id="1.10.45.10">
    <property type="entry name" value="Vanillyl-alcohol Oxidase, Chain A, domain 4"/>
    <property type="match status" value="1"/>
</dbReference>
<dbReference type="SUPFAM" id="SSF55103">
    <property type="entry name" value="FAD-linked oxidases, C-terminal domain"/>
    <property type="match status" value="1"/>
</dbReference>
<dbReference type="InterPro" id="IPR016166">
    <property type="entry name" value="FAD-bd_PCMH"/>
</dbReference>
<keyword evidence="4" id="KW-0274">FAD</keyword>
<keyword evidence="5" id="KW-0560">Oxidoreductase</keyword>
<sequence length="468" mass="51790">MMEKYEILNAELLTKLQSIVGEKYLITLDDDKEPYSHDETLNQKFMPAAVVKPGNTSEVSALMKLASSEKIPVTPRGAGTGLSGGALPVCGGIALSLERLNRILEIDQENLMVVTQPAVITQTLQNAVEEKGLFYPPDPASLDSCSIGGNVAENAGGPRAFKYGVTRHYLCGLEVVWPNGEVSRLGGKTIKNVSGYDLMHLICGSEGTLAVITEITLRLVPRPKLQTDLLIPFPSIALAAKATEEIIRQRIVPAAMEFMEKKAVRAAEEFLKKRAPFREAEAHLLVQLDGDKPEELREQYERIGEIVSRYEALDVLVAEDRPSQDRLWEMRRSLSEALTQKSPVREREDVVVPKSKIPELFDRMEQLSKKYGTEIVSFGHIGDGNVHVNILKQNTDDDSWNHALPLLLEEMFKMVVSLGGTISGEHGIGYVKKEFLPLAVDAPALAMMKAIKRTVDPQDILNPEKIFP</sequence>
<dbReference type="PROSITE" id="PS51387">
    <property type="entry name" value="FAD_PCMH"/>
    <property type="match status" value="1"/>
</dbReference>
<comment type="caution">
    <text evidence="7">The sequence shown here is derived from an EMBL/GenBank/DDBJ whole genome shotgun (WGS) entry which is preliminary data.</text>
</comment>
<evidence type="ECO:0000256" key="4">
    <source>
        <dbReference type="ARBA" id="ARBA00022827"/>
    </source>
</evidence>
<dbReference type="InterPro" id="IPR006094">
    <property type="entry name" value="Oxid_FAD_bind_N"/>
</dbReference>
<dbReference type="PANTHER" id="PTHR42934">
    <property type="entry name" value="GLYCOLATE OXIDASE SUBUNIT GLCD"/>
    <property type="match status" value="1"/>
</dbReference>
<dbReference type="Gene3D" id="3.30.465.10">
    <property type="match status" value="1"/>
</dbReference>
<dbReference type="FunFam" id="3.30.70.2740:FF:000001">
    <property type="entry name" value="D-lactate dehydrogenase mitochondrial"/>
    <property type="match status" value="1"/>
</dbReference>
<dbReference type="GO" id="GO:0016491">
    <property type="term" value="F:oxidoreductase activity"/>
    <property type="evidence" value="ECO:0007669"/>
    <property type="project" value="UniProtKB-KW"/>
</dbReference>
<comment type="similarity">
    <text evidence="2">Belongs to the FAD-binding oxidoreductase/transferase type 4 family.</text>
</comment>
<feature type="domain" description="FAD-binding PCMH-type" evidence="6">
    <location>
        <begin position="43"/>
        <end position="222"/>
    </location>
</feature>
<dbReference type="SUPFAM" id="SSF56176">
    <property type="entry name" value="FAD-binding/transporter-associated domain-like"/>
    <property type="match status" value="1"/>
</dbReference>
<accession>A0A933IDW6</accession>
<dbReference type="Pfam" id="PF01565">
    <property type="entry name" value="FAD_binding_4"/>
    <property type="match status" value="1"/>
</dbReference>
<name>A0A933IDW6_UNCT6</name>
<protein>
    <submittedName>
        <fullName evidence="7">FAD-binding protein</fullName>
    </submittedName>
</protein>
<dbReference type="PANTHER" id="PTHR42934:SF2">
    <property type="entry name" value="GLYCOLATE OXIDASE SUBUNIT GLCD"/>
    <property type="match status" value="1"/>
</dbReference>
<evidence type="ECO:0000256" key="2">
    <source>
        <dbReference type="ARBA" id="ARBA00008000"/>
    </source>
</evidence>
<dbReference type="InterPro" id="IPR004113">
    <property type="entry name" value="FAD-bd_oxidored_4_C"/>
</dbReference>
<reference evidence="7" key="1">
    <citation type="submission" date="2020-07" db="EMBL/GenBank/DDBJ databases">
        <title>Huge and variable diversity of episymbiotic CPR bacteria and DPANN archaea in groundwater ecosystems.</title>
        <authorList>
            <person name="He C.Y."/>
            <person name="Keren R."/>
            <person name="Whittaker M."/>
            <person name="Farag I.F."/>
            <person name="Doudna J."/>
            <person name="Cate J.H.D."/>
            <person name="Banfield J.F."/>
        </authorList>
    </citation>
    <scope>NUCLEOTIDE SEQUENCE</scope>
    <source>
        <strain evidence="7">NC_groundwater_1520_Pr4_B-0.1um_53_5</strain>
    </source>
</reference>
<evidence type="ECO:0000256" key="1">
    <source>
        <dbReference type="ARBA" id="ARBA00001974"/>
    </source>
</evidence>
<dbReference type="FunFam" id="1.10.45.10:FF:000001">
    <property type="entry name" value="D-lactate dehydrogenase mitochondrial"/>
    <property type="match status" value="1"/>
</dbReference>
<evidence type="ECO:0000256" key="3">
    <source>
        <dbReference type="ARBA" id="ARBA00022630"/>
    </source>
</evidence>
<dbReference type="Proteomes" id="UP000736328">
    <property type="component" value="Unassembled WGS sequence"/>
</dbReference>
<evidence type="ECO:0000256" key="5">
    <source>
        <dbReference type="ARBA" id="ARBA00023002"/>
    </source>
</evidence>
<evidence type="ECO:0000313" key="7">
    <source>
        <dbReference type="EMBL" id="MBI4727584.1"/>
    </source>
</evidence>
<dbReference type="AlphaFoldDB" id="A0A933IDW6"/>
<evidence type="ECO:0000313" key="8">
    <source>
        <dbReference type="Proteomes" id="UP000736328"/>
    </source>
</evidence>
<dbReference type="InterPro" id="IPR016164">
    <property type="entry name" value="FAD-linked_Oxase-like_C"/>
</dbReference>
<dbReference type="InterPro" id="IPR016169">
    <property type="entry name" value="FAD-bd_PCMH_sub2"/>
</dbReference>